<dbReference type="EMBL" id="PFBM01000007">
    <property type="protein sequence ID" value="PIR82711.1"/>
    <property type="molecule type" value="Genomic_DNA"/>
</dbReference>
<comment type="caution">
    <text evidence="1">The sequence shown here is derived from an EMBL/GenBank/DDBJ whole genome shotgun (WGS) entry which is preliminary data.</text>
</comment>
<gene>
    <name evidence="1" type="ORF">COU20_00840</name>
</gene>
<name>A0A2H0U8H2_9BACT</name>
<evidence type="ECO:0000313" key="1">
    <source>
        <dbReference type="EMBL" id="PIR82711.1"/>
    </source>
</evidence>
<organism evidence="1 2">
    <name type="scientific">Candidatus Kaiserbacteria bacterium CG10_big_fil_rev_8_21_14_0_10_59_10</name>
    <dbReference type="NCBI Taxonomy" id="1974612"/>
    <lineage>
        <taxon>Bacteria</taxon>
        <taxon>Candidatus Kaiseribacteriota</taxon>
    </lineage>
</organism>
<accession>A0A2H0U8H2</accession>
<dbReference type="AlphaFoldDB" id="A0A2H0U8H2"/>
<reference evidence="2" key="1">
    <citation type="submission" date="2017-09" db="EMBL/GenBank/DDBJ databases">
        <title>Depth-based differentiation of microbial function through sediment-hosted aquifers and enrichment of novel symbionts in the deep terrestrial subsurface.</title>
        <authorList>
            <person name="Probst A.J."/>
            <person name="Ladd B."/>
            <person name="Jarett J.K."/>
            <person name="Geller-Mcgrath D.E."/>
            <person name="Sieber C.M.K."/>
            <person name="Emerson J.B."/>
            <person name="Anantharaman K."/>
            <person name="Thomas B.C."/>
            <person name="Malmstrom R."/>
            <person name="Stieglmeier M."/>
            <person name="Klingl A."/>
            <person name="Woyke T."/>
            <person name="Ryan C.M."/>
            <person name="Banfield J.F."/>
        </authorList>
    </citation>
    <scope>NUCLEOTIDE SEQUENCE [LARGE SCALE GENOMIC DNA]</scope>
</reference>
<sequence>MTLNALRLQQTRNEVGDAKEALWREVQESLPLAVAHCREGARKARESGEVQFDPIPIRKNPELARQVQALLGVDLFRELIEEDTGMRFMLAACCAPVIGPRYDLVREKCTWEMQFLLQSNEIYMC</sequence>
<evidence type="ECO:0000313" key="2">
    <source>
        <dbReference type="Proteomes" id="UP000231379"/>
    </source>
</evidence>
<protein>
    <submittedName>
        <fullName evidence="1">Uncharacterized protein</fullName>
    </submittedName>
</protein>
<proteinExistence type="predicted"/>
<dbReference type="Proteomes" id="UP000231379">
    <property type="component" value="Unassembled WGS sequence"/>
</dbReference>